<organism evidence="5 6">
    <name type="scientific">Cavia porcellus</name>
    <name type="common">Guinea pig</name>
    <dbReference type="NCBI Taxonomy" id="10141"/>
    <lineage>
        <taxon>Eukaryota</taxon>
        <taxon>Metazoa</taxon>
        <taxon>Chordata</taxon>
        <taxon>Craniata</taxon>
        <taxon>Vertebrata</taxon>
        <taxon>Euteleostomi</taxon>
        <taxon>Mammalia</taxon>
        <taxon>Eutheria</taxon>
        <taxon>Euarchontoglires</taxon>
        <taxon>Glires</taxon>
        <taxon>Rodentia</taxon>
        <taxon>Hystricomorpha</taxon>
        <taxon>Caviidae</taxon>
        <taxon>Cavia</taxon>
    </lineage>
</organism>
<dbReference type="Pfam" id="PF09085">
    <property type="entry name" value="Adhes-Ig_like"/>
    <property type="match status" value="1"/>
</dbReference>
<feature type="domain" description="Ig-like" evidence="4">
    <location>
        <begin position="59"/>
        <end position="129"/>
    </location>
</feature>
<dbReference type="Gene3D" id="2.60.40.10">
    <property type="entry name" value="Immunoglobulins"/>
    <property type="match status" value="2"/>
</dbReference>
<evidence type="ECO:0000259" key="4">
    <source>
        <dbReference type="PROSITE" id="PS50835"/>
    </source>
</evidence>
<dbReference type="EMBL" id="AAKN02057514">
    <property type="status" value="NOT_ANNOTATED_CDS"/>
    <property type="molecule type" value="Genomic_DNA"/>
</dbReference>
<name>A0A286XQA7_CAVPO</name>
<feature type="compositionally biased region" description="Polar residues" evidence="1">
    <location>
        <begin position="279"/>
        <end position="291"/>
    </location>
</feature>
<dbReference type="GO" id="GO:2000403">
    <property type="term" value="P:positive regulation of lymphocyte migration"/>
    <property type="evidence" value="ECO:0007669"/>
    <property type="project" value="InterPro"/>
</dbReference>
<dbReference type="OMA" id="RALRIEC"/>
<feature type="region of interest" description="Disordered" evidence="1">
    <location>
        <begin position="251"/>
        <end position="315"/>
    </location>
</feature>
<dbReference type="InParanoid" id="A0A286XQA7"/>
<dbReference type="PROSITE" id="PS50835">
    <property type="entry name" value="IG_LIKE"/>
    <property type="match status" value="1"/>
</dbReference>
<keyword evidence="6" id="KW-1185">Reference proteome</keyword>
<feature type="compositionally biased region" description="Polar residues" evidence="1">
    <location>
        <begin position="262"/>
        <end position="272"/>
    </location>
</feature>
<dbReference type="PANTHER" id="PTHR14162:SF1">
    <property type="entry name" value="MUCOSAL ADDRESSIN CELL ADHESION MOLECULE 1"/>
    <property type="match status" value="1"/>
</dbReference>
<reference evidence="5" key="2">
    <citation type="submission" date="2025-08" db="UniProtKB">
        <authorList>
            <consortium name="Ensembl"/>
        </authorList>
    </citation>
    <scope>IDENTIFICATION</scope>
    <source>
        <strain evidence="5">2N</strain>
    </source>
</reference>
<dbReference type="GeneTree" id="ENSGT00510000049549"/>
<dbReference type="VEuPathDB" id="HostDB:ENSCPOG00000038697"/>
<feature type="compositionally biased region" description="Basic and acidic residues" evidence="1">
    <location>
        <begin position="20"/>
        <end position="31"/>
    </location>
</feature>
<dbReference type="Ensembl" id="ENSCPOT00000034754.1">
    <property type="protein sequence ID" value="ENSCPOP00000027450.1"/>
    <property type="gene ID" value="ENSCPOG00000038697.1"/>
</dbReference>
<feature type="chain" id="PRO_5012922504" description="Ig-like domain-containing protein" evidence="3">
    <location>
        <begin position="20"/>
        <end position="446"/>
    </location>
</feature>
<accession>A0A286XQA7</accession>
<dbReference type="InterPro" id="IPR013783">
    <property type="entry name" value="Ig-like_fold"/>
</dbReference>
<dbReference type="AlphaFoldDB" id="A0A286XQA7"/>
<feature type="transmembrane region" description="Helical" evidence="2">
    <location>
        <begin position="409"/>
        <end position="431"/>
    </location>
</feature>
<dbReference type="GO" id="GO:0098640">
    <property type="term" value="F:integrin binding involved in cell-matrix adhesion"/>
    <property type="evidence" value="ECO:0007669"/>
    <property type="project" value="InterPro"/>
</dbReference>
<dbReference type="FunCoup" id="A0A286XQA7">
    <property type="interactions" value="142"/>
</dbReference>
<proteinExistence type="predicted"/>
<dbReference type="PANTHER" id="PTHR14162">
    <property type="entry name" value="MUCOSAL ADDRESSIN CELL ADHESION MOLECULE-1"/>
    <property type="match status" value="1"/>
</dbReference>
<gene>
    <name evidence="5" type="primary">Madcam1</name>
</gene>
<dbReference type="GO" id="GO:0050901">
    <property type="term" value="P:leukocyte tethering or rolling"/>
    <property type="evidence" value="ECO:0007669"/>
    <property type="project" value="TreeGrafter"/>
</dbReference>
<dbReference type="InterPro" id="IPR007110">
    <property type="entry name" value="Ig-like_dom"/>
</dbReference>
<dbReference type="STRING" id="10141.ENSCPOP00000027450"/>
<keyword evidence="2" id="KW-1133">Transmembrane helix</keyword>
<dbReference type="InterPro" id="IPR037413">
    <property type="entry name" value="MADCAM1"/>
</dbReference>
<dbReference type="InterPro" id="IPR015169">
    <property type="entry name" value="Adhes-Ig-like"/>
</dbReference>
<evidence type="ECO:0000313" key="6">
    <source>
        <dbReference type="Proteomes" id="UP000005447"/>
    </source>
</evidence>
<evidence type="ECO:0000256" key="1">
    <source>
        <dbReference type="SAM" id="MobiDB-lite"/>
    </source>
</evidence>
<feature type="region of interest" description="Disordered" evidence="1">
    <location>
        <begin position="20"/>
        <end position="41"/>
    </location>
</feature>
<dbReference type="GO" id="GO:0007229">
    <property type="term" value="P:integrin-mediated signaling pathway"/>
    <property type="evidence" value="ECO:0007669"/>
    <property type="project" value="InterPro"/>
</dbReference>
<evidence type="ECO:0000313" key="5">
    <source>
        <dbReference type="Ensembl" id="ENSCPOP00000027450.1"/>
    </source>
</evidence>
<evidence type="ECO:0000256" key="2">
    <source>
        <dbReference type="SAM" id="Phobius"/>
    </source>
</evidence>
<dbReference type="Proteomes" id="UP000005447">
    <property type="component" value="Unassembled WGS sequence"/>
</dbReference>
<keyword evidence="3" id="KW-0732">Signal</keyword>
<sequence>MVRGLQLLLVLGLLRPGEGERGLGPREEARGHRGGSQGLQLGKQRGVGAQLTAVPAGQPLLVEPADPVVAVALGASRDLTCSLACAPGPAAVHWRGLDTGLGSVRSDPGRSVLWLHRASLRDEGPRVCRGSCGGRTFQHRVQVLVYAFPDQLTVSPAALEPEQQDAQVGCTAHNVTPWDPDTLSFSLILGDQELEGVQILGREEEEEEEATPEAEGPLFRVTQRWLLPALRPRVPTTLHCQVTMRLPGLELSHRQPLPETPDPTSLKPSNLISPEPPESTATHPESTSTAHPESISVEPRDPPSPHSTSSPRSCRPEILQKATGWGLLCQAPCGPGVTVRWTLAPRGLAAYQRREAGARAWLSALLTDPAPEGWFQCRLEPGGQVASLYVPGRSPVPTSSPEVVPQPTALWMGGVALGLLLLLAPVAYHLWKHQWSAAGDLTHPPV</sequence>
<dbReference type="GO" id="GO:0034113">
    <property type="term" value="P:heterotypic cell-cell adhesion"/>
    <property type="evidence" value="ECO:0007669"/>
    <property type="project" value="TreeGrafter"/>
</dbReference>
<feature type="signal peptide" evidence="3">
    <location>
        <begin position="1"/>
        <end position="19"/>
    </location>
</feature>
<keyword evidence="2" id="KW-0812">Transmembrane</keyword>
<dbReference type="InterPro" id="IPR036179">
    <property type="entry name" value="Ig-like_dom_sf"/>
</dbReference>
<protein>
    <recommendedName>
        <fullName evidence="4">Ig-like domain-containing protein</fullName>
    </recommendedName>
</protein>
<dbReference type="GO" id="GO:0016020">
    <property type="term" value="C:membrane"/>
    <property type="evidence" value="ECO:0007669"/>
    <property type="project" value="InterPro"/>
</dbReference>
<evidence type="ECO:0000256" key="3">
    <source>
        <dbReference type="SAM" id="SignalP"/>
    </source>
</evidence>
<reference evidence="6" key="1">
    <citation type="journal article" date="2011" name="Nature">
        <title>A high-resolution map of human evolutionary constraint using 29 mammals.</title>
        <authorList>
            <person name="Lindblad-Toh K."/>
            <person name="Garber M."/>
            <person name="Zuk O."/>
            <person name="Lin M.F."/>
            <person name="Parker B.J."/>
            <person name="Washietl S."/>
            <person name="Kheradpour P."/>
            <person name="Ernst J."/>
            <person name="Jordan G."/>
            <person name="Mauceli E."/>
            <person name="Ward L.D."/>
            <person name="Lowe C.B."/>
            <person name="Holloway A.K."/>
            <person name="Clamp M."/>
            <person name="Gnerre S."/>
            <person name="Alfoldi J."/>
            <person name="Beal K."/>
            <person name="Chang J."/>
            <person name="Clawson H."/>
            <person name="Cuff J."/>
            <person name="Di Palma F."/>
            <person name="Fitzgerald S."/>
            <person name="Flicek P."/>
            <person name="Guttman M."/>
            <person name="Hubisz M.J."/>
            <person name="Jaffe D.B."/>
            <person name="Jungreis I."/>
            <person name="Kent W.J."/>
            <person name="Kostka D."/>
            <person name="Lara M."/>
            <person name="Martins A.L."/>
            <person name="Massingham T."/>
            <person name="Moltke I."/>
            <person name="Raney B.J."/>
            <person name="Rasmussen M.D."/>
            <person name="Robinson J."/>
            <person name="Stark A."/>
            <person name="Vilella A.J."/>
            <person name="Wen J."/>
            <person name="Xie X."/>
            <person name="Zody M.C."/>
            <person name="Baldwin J."/>
            <person name="Bloom T."/>
            <person name="Chin C.W."/>
            <person name="Heiman D."/>
            <person name="Nicol R."/>
            <person name="Nusbaum C."/>
            <person name="Young S."/>
            <person name="Wilkinson J."/>
            <person name="Worley K.C."/>
            <person name="Kovar C.L."/>
            <person name="Muzny D.M."/>
            <person name="Gibbs R.A."/>
            <person name="Cree A."/>
            <person name="Dihn H.H."/>
            <person name="Fowler G."/>
            <person name="Jhangiani S."/>
            <person name="Joshi V."/>
            <person name="Lee S."/>
            <person name="Lewis L.R."/>
            <person name="Nazareth L.V."/>
            <person name="Okwuonu G."/>
            <person name="Santibanez J."/>
            <person name="Warren W.C."/>
            <person name="Mardis E.R."/>
            <person name="Weinstock G.M."/>
            <person name="Wilson R.K."/>
            <person name="Delehaunty K."/>
            <person name="Dooling D."/>
            <person name="Fronik C."/>
            <person name="Fulton L."/>
            <person name="Fulton B."/>
            <person name="Graves T."/>
            <person name="Minx P."/>
            <person name="Sodergren E."/>
            <person name="Birney E."/>
            <person name="Margulies E.H."/>
            <person name="Herrero J."/>
            <person name="Green E.D."/>
            <person name="Haussler D."/>
            <person name="Siepel A."/>
            <person name="Goldman N."/>
            <person name="Pollard K.S."/>
            <person name="Pedersen J.S."/>
            <person name="Lander E.S."/>
            <person name="Kellis M."/>
        </authorList>
    </citation>
    <scope>NUCLEOTIDE SEQUENCE [LARGE SCALE GENOMIC DNA]</scope>
    <source>
        <strain evidence="6">2N</strain>
    </source>
</reference>
<dbReference type="Bgee" id="ENSCPOG00000038697">
    <property type="expression patterns" value="Expressed in thyroid gland"/>
</dbReference>
<dbReference type="SUPFAM" id="SSF48726">
    <property type="entry name" value="Immunoglobulin"/>
    <property type="match status" value="2"/>
</dbReference>
<dbReference type="FunFam" id="2.60.40.10:FF:000933">
    <property type="entry name" value="Mucosal addressin cell adhesion molecule 1"/>
    <property type="match status" value="1"/>
</dbReference>
<reference evidence="5" key="3">
    <citation type="submission" date="2025-09" db="UniProtKB">
        <authorList>
            <consortium name="Ensembl"/>
        </authorList>
    </citation>
    <scope>IDENTIFICATION</scope>
    <source>
        <strain evidence="5">2N</strain>
    </source>
</reference>
<keyword evidence="2" id="KW-0472">Membrane</keyword>